<evidence type="ECO:0000256" key="1">
    <source>
        <dbReference type="ARBA" id="ARBA00004571"/>
    </source>
</evidence>
<accession>A0ABW5YM98</accession>
<dbReference type="Pfam" id="PF02412">
    <property type="entry name" value="TSP_3"/>
    <property type="match status" value="3"/>
</dbReference>
<proteinExistence type="predicted"/>
<dbReference type="Gene3D" id="3.30.1330.60">
    <property type="entry name" value="OmpA-like domain"/>
    <property type="match status" value="1"/>
</dbReference>
<dbReference type="CDD" id="cd07185">
    <property type="entry name" value="OmpA_C-like"/>
    <property type="match status" value="1"/>
</dbReference>
<evidence type="ECO:0000256" key="12">
    <source>
        <dbReference type="SAM" id="SignalP"/>
    </source>
</evidence>
<evidence type="ECO:0000256" key="6">
    <source>
        <dbReference type="ARBA" id="ARBA00023065"/>
    </source>
</evidence>
<dbReference type="PROSITE" id="PS51123">
    <property type="entry name" value="OMPA_2"/>
    <property type="match status" value="1"/>
</dbReference>
<feature type="region of interest" description="Disordered" evidence="11">
    <location>
        <begin position="298"/>
        <end position="326"/>
    </location>
</feature>
<keyword evidence="15" id="KW-1185">Reference proteome</keyword>
<dbReference type="Gene3D" id="4.10.1080.10">
    <property type="entry name" value="TSP type-3 repeat"/>
    <property type="match status" value="1"/>
</dbReference>
<dbReference type="SUPFAM" id="SSF103647">
    <property type="entry name" value="TSP type-3 repeat"/>
    <property type="match status" value="1"/>
</dbReference>
<protein>
    <submittedName>
        <fullName evidence="14">OmpA family protein</fullName>
    </submittedName>
</protein>
<evidence type="ECO:0000313" key="14">
    <source>
        <dbReference type="EMBL" id="MFD2892088.1"/>
    </source>
</evidence>
<keyword evidence="8 10" id="KW-0472">Membrane</keyword>
<dbReference type="RefSeq" id="WP_379811716.1">
    <property type="nucleotide sequence ID" value="NZ_JBHUPC010000013.1"/>
</dbReference>
<keyword evidence="4" id="KW-0812">Transmembrane</keyword>
<feature type="signal peptide" evidence="12">
    <location>
        <begin position="1"/>
        <end position="21"/>
    </location>
</feature>
<feature type="chain" id="PRO_5046715989" evidence="12">
    <location>
        <begin position="22"/>
        <end position="473"/>
    </location>
</feature>
<gene>
    <name evidence="14" type="ORF">ACFS5J_08710</name>
</gene>
<dbReference type="InterPro" id="IPR006664">
    <property type="entry name" value="OMP_bac"/>
</dbReference>
<dbReference type="InterPro" id="IPR006665">
    <property type="entry name" value="OmpA-like"/>
</dbReference>
<dbReference type="SUPFAM" id="SSF103088">
    <property type="entry name" value="OmpA-like"/>
    <property type="match status" value="1"/>
</dbReference>
<evidence type="ECO:0000256" key="11">
    <source>
        <dbReference type="SAM" id="MobiDB-lite"/>
    </source>
</evidence>
<comment type="caution">
    <text evidence="14">The sequence shown here is derived from an EMBL/GenBank/DDBJ whole genome shotgun (WGS) entry which is preliminary data.</text>
</comment>
<feature type="compositionally biased region" description="Basic and acidic residues" evidence="11">
    <location>
        <begin position="303"/>
        <end position="317"/>
    </location>
</feature>
<dbReference type="PRINTS" id="PR01023">
    <property type="entry name" value="NAFLGMOTY"/>
</dbReference>
<feature type="region of interest" description="Disordered" evidence="11">
    <location>
        <begin position="442"/>
        <end position="473"/>
    </location>
</feature>
<evidence type="ECO:0000256" key="4">
    <source>
        <dbReference type="ARBA" id="ARBA00022692"/>
    </source>
</evidence>
<sequence>MKHLNKFFAAAFMFVGLASQAQDSNNPWAISFGVNGVDTQVSARQSPLNQRPRFIELANVSDNWNILPSVSYLSVSRHIGDGFSVGLAGSVNKIDKWSRRPLPTDFNSYTTEVINPGDLSYYAIDANIRYSFMEMIGTKWFDPSLTVGGGYNFFGDASAGTVNGGLGLTFWFTEQVGLQLQSMYKHSFDEYRTINEDVPVHFQHMAGITFKFGGKDTDGDGIYDKDDQCPDVAGLKEFNGCPDTDKDGIQDSADNCPDVFGLAEFNGCPDTDGDGIIDNEDACPDVKGTKMMKGCPDADGDGVADKDDNCPDVKGPKENGGCPWPDTDGDGVNDKDDQCPDVPGTINNNGCPEVSAAVQKALNDYAKTILFDTGKSSIKAQSEKVLADIVGILKEYPNAKFTVEGHTDSVGSDKLNMDLSDSRAASVKNYLVENGIDASRLTSKGYGESKPIDTNKTSAGRANNRRVEINLVK</sequence>
<keyword evidence="3" id="KW-1134">Transmembrane beta strand</keyword>
<keyword evidence="6" id="KW-0406">Ion transport</keyword>
<dbReference type="PANTHER" id="PTHR30329">
    <property type="entry name" value="STATOR ELEMENT OF FLAGELLAR MOTOR COMPLEX"/>
    <property type="match status" value="1"/>
</dbReference>
<keyword evidence="2" id="KW-0813">Transport</keyword>
<dbReference type="EMBL" id="JBHUPC010000013">
    <property type="protein sequence ID" value="MFD2892088.1"/>
    <property type="molecule type" value="Genomic_DNA"/>
</dbReference>
<evidence type="ECO:0000256" key="3">
    <source>
        <dbReference type="ARBA" id="ARBA00022452"/>
    </source>
</evidence>
<keyword evidence="9" id="KW-0998">Cell outer membrane</keyword>
<dbReference type="InterPro" id="IPR028974">
    <property type="entry name" value="TSP_type-3_rpt"/>
</dbReference>
<name>A0ABW5YM98_9FLAO</name>
<dbReference type="PANTHER" id="PTHR30329:SF21">
    <property type="entry name" value="LIPOPROTEIN YIAD-RELATED"/>
    <property type="match status" value="1"/>
</dbReference>
<reference evidence="15" key="1">
    <citation type="journal article" date="2019" name="Int. J. Syst. Evol. Microbiol.">
        <title>The Global Catalogue of Microorganisms (GCM) 10K type strain sequencing project: providing services to taxonomists for standard genome sequencing and annotation.</title>
        <authorList>
            <consortium name="The Broad Institute Genomics Platform"/>
            <consortium name="The Broad Institute Genome Sequencing Center for Infectious Disease"/>
            <person name="Wu L."/>
            <person name="Ma J."/>
        </authorList>
    </citation>
    <scope>NUCLEOTIDE SEQUENCE [LARGE SCALE GENOMIC DNA]</scope>
    <source>
        <strain evidence="15">KCTC 22671</strain>
    </source>
</reference>
<dbReference type="InterPro" id="IPR036737">
    <property type="entry name" value="OmpA-like_sf"/>
</dbReference>
<evidence type="ECO:0000313" key="15">
    <source>
        <dbReference type="Proteomes" id="UP001597534"/>
    </source>
</evidence>
<dbReference type="InterPro" id="IPR050330">
    <property type="entry name" value="Bact_OuterMem_StrucFunc"/>
</dbReference>
<evidence type="ECO:0000256" key="8">
    <source>
        <dbReference type="ARBA" id="ARBA00023136"/>
    </source>
</evidence>
<keyword evidence="7" id="KW-0626">Porin</keyword>
<organism evidence="14 15">
    <name type="scientific">Flavobacterium chuncheonense</name>
    <dbReference type="NCBI Taxonomy" id="2026653"/>
    <lineage>
        <taxon>Bacteria</taxon>
        <taxon>Pseudomonadati</taxon>
        <taxon>Bacteroidota</taxon>
        <taxon>Flavobacteriia</taxon>
        <taxon>Flavobacteriales</taxon>
        <taxon>Flavobacteriaceae</taxon>
        <taxon>Flavobacterium</taxon>
    </lineage>
</organism>
<evidence type="ECO:0000256" key="9">
    <source>
        <dbReference type="ARBA" id="ARBA00023237"/>
    </source>
</evidence>
<dbReference type="Proteomes" id="UP001597534">
    <property type="component" value="Unassembled WGS sequence"/>
</dbReference>
<dbReference type="PRINTS" id="PR01021">
    <property type="entry name" value="OMPADOMAIN"/>
</dbReference>
<feature type="compositionally biased region" description="Polar residues" evidence="11">
    <location>
        <begin position="452"/>
        <end position="461"/>
    </location>
</feature>
<evidence type="ECO:0000256" key="5">
    <source>
        <dbReference type="ARBA" id="ARBA00022729"/>
    </source>
</evidence>
<comment type="subcellular location">
    <subcellularLocation>
        <location evidence="1">Cell outer membrane</location>
        <topology evidence="1">Multi-pass membrane protein</topology>
    </subcellularLocation>
</comment>
<evidence type="ECO:0000259" key="13">
    <source>
        <dbReference type="PROSITE" id="PS51123"/>
    </source>
</evidence>
<evidence type="ECO:0000256" key="10">
    <source>
        <dbReference type="PROSITE-ProRule" id="PRU00473"/>
    </source>
</evidence>
<evidence type="ECO:0000256" key="7">
    <source>
        <dbReference type="ARBA" id="ARBA00023114"/>
    </source>
</evidence>
<feature type="domain" description="OmpA-like" evidence="13">
    <location>
        <begin position="358"/>
        <end position="473"/>
    </location>
</feature>
<dbReference type="InterPro" id="IPR011250">
    <property type="entry name" value="OMP/PagP_B-barrel"/>
</dbReference>
<dbReference type="Pfam" id="PF00691">
    <property type="entry name" value="OmpA"/>
    <property type="match status" value="1"/>
</dbReference>
<dbReference type="SUPFAM" id="SSF56925">
    <property type="entry name" value="OMPA-like"/>
    <property type="match status" value="1"/>
</dbReference>
<evidence type="ECO:0000256" key="2">
    <source>
        <dbReference type="ARBA" id="ARBA00022448"/>
    </source>
</evidence>
<dbReference type="InterPro" id="IPR003367">
    <property type="entry name" value="Thrombospondin_3-like_rpt"/>
</dbReference>
<keyword evidence="5 12" id="KW-0732">Signal</keyword>